<dbReference type="OrthoDB" id="9815972at2"/>
<keyword evidence="1" id="KW-0472">Membrane</keyword>
<accession>A0A176JZE6</accession>
<dbReference type="EMBL" id="JFHK01000018">
    <property type="protein sequence ID" value="OAA29448.1"/>
    <property type="molecule type" value="Genomic_DNA"/>
</dbReference>
<dbReference type="PATRIC" id="fig|1453497.3.peg.375"/>
<comment type="caution">
    <text evidence="2">The sequence shown here is derived from an EMBL/GenBank/DDBJ whole genome shotgun (WGS) entry which is preliminary data.</text>
</comment>
<evidence type="ECO:0000313" key="3">
    <source>
        <dbReference type="Proteomes" id="UP000077339"/>
    </source>
</evidence>
<dbReference type="STRING" id="1453497.AT15_01890"/>
<name>A0A176JZE6_9BACT</name>
<proteinExistence type="predicted"/>
<keyword evidence="3" id="KW-1185">Reference proteome</keyword>
<keyword evidence="1" id="KW-1133">Transmembrane helix</keyword>
<protein>
    <submittedName>
        <fullName evidence="2">ABC transporter</fullName>
    </submittedName>
</protein>
<dbReference type="Proteomes" id="UP000077339">
    <property type="component" value="Unassembled WGS sequence"/>
</dbReference>
<sequence length="256" mass="29304">MLRAFLANFWKNLIEFKRYYFDSITSIMTILLFFYLIFFGVKAVGGNAPQFGETLDGIIVGYFMWLAFIFSFQGISWGIIEEAQRGTLEQVFMSPIPFEFQMLSRIISNFIFNVLLATMPLMYFAAFTTGRSLSFDPITLVYLLLVGVISATGVGMIIGGIAMIFKRVSSFIQIVTFGSLAFTMMDPKNVLMKFIPMSQAAYMMRMMALDKIGFLEFQFVEHVYLWLASFLYISLGIFIFRAFEKKAMKLGSLSQY</sequence>
<organism evidence="2 3">
    <name type="scientific">Kosmotoga arenicorallina S304</name>
    <dbReference type="NCBI Taxonomy" id="1453497"/>
    <lineage>
        <taxon>Bacteria</taxon>
        <taxon>Thermotogati</taxon>
        <taxon>Thermotogota</taxon>
        <taxon>Thermotogae</taxon>
        <taxon>Kosmotogales</taxon>
        <taxon>Kosmotogaceae</taxon>
        <taxon>Kosmotoga</taxon>
    </lineage>
</organism>
<feature type="transmembrane region" description="Helical" evidence="1">
    <location>
        <begin position="223"/>
        <end position="243"/>
    </location>
</feature>
<dbReference type="PANTHER" id="PTHR43229:SF6">
    <property type="entry name" value="ABC-TYPE MULTIDRUG TRANSPORT SYSTEM, PERMEASE COMPONENT"/>
    <property type="match status" value="1"/>
</dbReference>
<feature type="transmembrane region" description="Helical" evidence="1">
    <location>
        <begin position="140"/>
        <end position="161"/>
    </location>
</feature>
<dbReference type="RefSeq" id="WP_068348109.1">
    <property type="nucleotide sequence ID" value="NZ_JFHK01000018.1"/>
</dbReference>
<gene>
    <name evidence="2" type="ORF">AT15_01890</name>
</gene>
<evidence type="ECO:0000256" key="1">
    <source>
        <dbReference type="SAM" id="Phobius"/>
    </source>
</evidence>
<keyword evidence="1" id="KW-0812">Transmembrane</keyword>
<dbReference type="AlphaFoldDB" id="A0A176JZE6"/>
<dbReference type="PANTHER" id="PTHR43229">
    <property type="entry name" value="NODULATION PROTEIN J"/>
    <property type="match status" value="1"/>
</dbReference>
<evidence type="ECO:0000313" key="2">
    <source>
        <dbReference type="EMBL" id="OAA29448.1"/>
    </source>
</evidence>
<feature type="transmembrane region" description="Helical" evidence="1">
    <location>
        <begin position="20"/>
        <end position="39"/>
    </location>
</feature>
<feature type="transmembrane region" description="Helical" evidence="1">
    <location>
        <begin position="168"/>
        <end position="185"/>
    </location>
</feature>
<reference evidence="2 3" key="1">
    <citation type="submission" date="2014-02" db="EMBL/GenBank/DDBJ databases">
        <title>Kosmotoga genome sequencing.</title>
        <authorList>
            <person name="Pollo S.M."/>
            <person name="Charchuk R."/>
            <person name="Nesbo C.L."/>
        </authorList>
    </citation>
    <scope>NUCLEOTIDE SEQUENCE [LARGE SCALE GENOMIC DNA]</scope>
    <source>
        <strain evidence="2 3">S304</strain>
    </source>
</reference>
<feature type="transmembrane region" description="Helical" evidence="1">
    <location>
        <begin position="110"/>
        <end position="128"/>
    </location>
</feature>
<feature type="transmembrane region" description="Helical" evidence="1">
    <location>
        <begin position="59"/>
        <end position="80"/>
    </location>
</feature>
<dbReference type="InterPro" id="IPR051784">
    <property type="entry name" value="Nod_factor_ABC_transporter"/>
</dbReference>